<feature type="compositionally biased region" description="Basic residues" evidence="1">
    <location>
        <begin position="62"/>
        <end position="71"/>
    </location>
</feature>
<evidence type="ECO:0000256" key="1">
    <source>
        <dbReference type="SAM" id="MobiDB-lite"/>
    </source>
</evidence>
<organism evidence="2 3">
    <name type="scientific">Protea cynaroides</name>
    <dbReference type="NCBI Taxonomy" id="273540"/>
    <lineage>
        <taxon>Eukaryota</taxon>
        <taxon>Viridiplantae</taxon>
        <taxon>Streptophyta</taxon>
        <taxon>Embryophyta</taxon>
        <taxon>Tracheophyta</taxon>
        <taxon>Spermatophyta</taxon>
        <taxon>Magnoliopsida</taxon>
        <taxon>Proteales</taxon>
        <taxon>Proteaceae</taxon>
        <taxon>Protea</taxon>
    </lineage>
</organism>
<comment type="caution">
    <text evidence="2">The sequence shown here is derived from an EMBL/GenBank/DDBJ whole genome shotgun (WGS) entry which is preliminary data.</text>
</comment>
<proteinExistence type="predicted"/>
<feature type="region of interest" description="Disordered" evidence="1">
    <location>
        <begin position="43"/>
        <end position="80"/>
    </location>
</feature>
<sequence length="218" mass="24109">MKVKHKRNRVESEESYLCTIKILLLETSSVAGKSLAVKLLGPAPAKKKPAPSSAKATAPTKSKQKLLKPKAGKVVSSSTPSSSLFHVDEIESFLKQFSVCVLMETADLGLFDQLHVLSHSTDEGKKNTGWYYFSHRPSIGKPIAINKLSKVPSWKERFFFISSANDRYLLSLTNRWRMVSTKALNRPPVLSDVKIDTLRLLKGGVLVSAQGIKDSKNL</sequence>
<feature type="compositionally biased region" description="Low complexity" evidence="1">
    <location>
        <begin position="50"/>
        <end position="61"/>
    </location>
</feature>
<keyword evidence="3" id="KW-1185">Reference proteome</keyword>
<dbReference type="AlphaFoldDB" id="A0A9Q0GWB1"/>
<protein>
    <submittedName>
        <fullName evidence="2">Uncharacterized protein</fullName>
    </submittedName>
</protein>
<evidence type="ECO:0000313" key="2">
    <source>
        <dbReference type="EMBL" id="KAJ4954750.1"/>
    </source>
</evidence>
<name>A0A9Q0GWB1_9MAGN</name>
<evidence type="ECO:0000313" key="3">
    <source>
        <dbReference type="Proteomes" id="UP001141806"/>
    </source>
</evidence>
<accession>A0A9Q0GWB1</accession>
<gene>
    <name evidence="2" type="ORF">NE237_011533</name>
</gene>
<reference evidence="2" key="1">
    <citation type="journal article" date="2023" name="Plant J.">
        <title>The genome of the king protea, Protea cynaroides.</title>
        <authorList>
            <person name="Chang J."/>
            <person name="Duong T.A."/>
            <person name="Schoeman C."/>
            <person name="Ma X."/>
            <person name="Roodt D."/>
            <person name="Barker N."/>
            <person name="Li Z."/>
            <person name="Van de Peer Y."/>
            <person name="Mizrachi E."/>
        </authorList>
    </citation>
    <scope>NUCLEOTIDE SEQUENCE</scope>
    <source>
        <tissue evidence="2">Young leaves</tissue>
    </source>
</reference>
<dbReference type="Proteomes" id="UP001141806">
    <property type="component" value="Unassembled WGS sequence"/>
</dbReference>
<dbReference type="EMBL" id="JAMYWD010000011">
    <property type="protein sequence ID" value="KAJ4954750.1"/>
    <property type="molecule type" value="Genomic_DNA"/>
</dbReference>